<dbReference type="Proteomes" id="UP000321570">
    <property type="component" value="Unassembled WGS sequence"/>
</dbReference>
<evidence type="ECO:0000256" key="1">
    <source>
        <dbReference type="SAM" id="MobiDB-lite"/>
    </source>
</evidence>
<dbReference type="EMBL" id="CABIJS010000466">
    <property type="protein sequence ID" value="VUZ52158.1"/>
    <property type="molecule type" value="Genomic_DNA"/>
</dbReference>
<dbReference type="AlphaFoldDB" id="A0A564YZT0"/>
<accession>A0A564YZT0</accession>
<evidence type="ECO:0000313" key="2">
    <source>
        <dbReference type="EMBL" id="VUZ52158.1"/>
    </source>
</evidence>
<feature type="compositionally biased region" description="Low complexity" evidence="1">
    <location>
        <begin position="29"/>
        <end position="53"/>
    </location>
</feature>
<sequence>MVMLFDPTDRCDARLHSRRRRSPRSVTLQTEMSTSCTSTESMSSKLSSSQTKTKPATGKYERISE</sequence>
<name>A0A564YZT0_HYMDI</name>
<protein>
    <submittedName>
        <fullName evidence="2">Uncharacterized protein</fullName>
    </submittedName>
</protein>
<reference evidence="2 3" key="1">
    <citation type="submission" date="2019-07" db="EMBL/GenBank/DDBJ databases">
        <authorList>
            <person name="Jastrzebski P J."/>
            <person name="Paukszto L."/>
            <person name="Jastrzebski P J."/>
        </authorList>
    </citation>
    <scope>NUCLEOTIDE SEQUENCE [LARGE SCALE GENOMIC DNA]</scope>
    <source>
        <strain evidence="2 3">WMS-il1</strain>
    </source>
</reference>
<gene>
    <name evidence="2" type="ORF">WMSIL1_LOCUS10716</name>
</gene>
<keyword evidence="3" id="KW-1185">Reference proteome</keyword>
<proteinExistence type="predicted"/>
<feature type="region of interest" description="Disordered" evidence="1">
    <location>
        <begin position="14"/>
        <end position="65"/>
    </location>
</feature>
<organism evidence="2 3">
    <name type="scientific">Hymenolepis diminuta</name>
    <name type="common">Rat tapeworm</name>
    <dbReference type="NCBI Taxonomy" id="6216"/>
    <lineage>
        <taxon>Eukaryota</taxon>
        <taxon>Metazoa</taxon>
        <taxon>Spiralia</taxon>
        <taxon>Lophotrochozoa</taxon>
        <taxon>Platyhelminthes</taxon>
        <taxon>Cestoda</taxon>
        <taxon>Eucestoda</taxon>
        <taxon>Cyclophyllidea</taxon>
        <taxon>Hymenolepididae</taxon>
        <taxon>Hymenolepis</taxon>
    </lineage>
</organism>
<evidence type="ECO:0000313" key="3">
    <source>
        <dbReference type="Proteomes" id="UP000321570"/>
    </source>
</evidence>